<evidence type="ECO:0000313" key="8">
    <source>
        <dbReference type="Proteomes" id="UP000539052"/>
    </source>
</evidence>
<evidence type="ECO:0000256" key="1">
    <source>
        <dbReference type="ARBA" id="ARBA00005854"/>
    </source>
</evidence>
<dbReference type="CDD" id="cd12173">
    <property type="entry name" value="PGDH_4"/>
    <property type="match status" value="1"/>
</dbReference>
<evidence type="ECO:0000256" key="3">
    <source>
        <dbReference type="ARBA" id="ARBA00023027"/>
    </source>
</evidence>
<dbReference type="PANTHER" id="PTHR42789">
    <property type="entry name" value="D-ISOMER SPECIFIC 2-HYDROXYACID DEHYDROGENASE FAMILY PROTEIN (AFU_ORTHOLOGUE AFUA_6G10090)"/>
    <property type="match status" value="1"/>
</dbReference>
<evidence type="ECO:0000256" key="2">
    <source>
        <dbReference type="ARBA" id="ARBA00023002"/>
    </source>
</evidence>
<dbReference type="InterPro" id="IPR050857">
    <property type="entry name" value="D-2-hydroxyacid_DH"/>
</dbReference>
<evidence type="ECO:0000259" key="5">
    <source>
        <dbReference type="Pfam" id="PF00389"/>
    </source>
</evidence>
<dbReference type="SUPFAM" id="SSF52283">
    <property type="entry name" value="Formate/glycerate dehydrogenase catalytic domain-like"/>
    <property type="match status" value="1"/>
</dbReference>
<evidence type="ECO:0000259" key="6">
    <source>
        <dbReference type="Pfam" id="PF02826"/>
    </source>
</evidence>
<organism evidence="7 8">
    <name type="scientific">Lacrimispora defluvii</name>
    <dbReference type="NCBI Taxonomy" id="2719233"/>
    <lineage>
        <taxon>Bacteria</taxon>
        <taxon>Bacillati</taxon>
        <taxon>Bacillota</taxon>
        <taxon>Clostridia</taxon>
        <taxon>Lachnospirales</taxon>
        <taxon>Lachnospiraceae</taxon>
        <taxon>Lacrimispora</taxon>
    </lineage>
</organism>
<dbReference type="Proteomes" id="UP000539052">
    <property type="component" value="Unassembled WGS sequence"/>
</dbReference>
<dbReference type="InterPro" id="IPR029753">
    <property type="entry name" value="D-isomer_DH_CS"/>
</dbReference>
<dbReference type="Gene3D" id="3.40.50.720">
    <property type="entry name" value="NAD(P)-binding Rossmann-like Domain"/>
    <property type="match status" value="2"/>
</dbReference>
<name>A0ABX1W2W6_9FIRM</name>
<reference evidence="7 8" key="1">
    <citation type="submission" date="2020-03" db="EMBL/GenBank/DDBJ databases">
        <title>Genome Sequence of industrial isolate, B5A.</title>
        <authorList>
            <person name="Sharma S."/>
            <person name="Patil P.B."/>
            <person name="Korpole S."/>
        </authorList>
    </citation>
    <scope>NUCLEOTIDE SEQUENCE [LARGE SCALE GENOMIC DNA]</scope>
    <source>
        <strain evidence="7 8">PI-S10-B5A</strain>
    </source>
</reference>
<keyword evidence="2 4" id="KW-0560">Oxidoreductase</keyword>
<feature type="domain" description="D-isomer specific 2-hydroxyacid dehydrogenase catalytic" evidence="5">
    <location>
        <begin position="7"/>
        <end position="313"/>
    </location>
</feature>
<dbReference type="InterPro" id="IPR036291">
    <property type="entry name" value="NAD(P)-bd_dom_sf"/>
</dbReference>
<dbReference type="InterPro" id="IPR006139">
    <property type="entry name" value="D-isomer_2_OHA_DH_cat_dom"/>
</dbReference>
<sequence>MGIKVLIPQMIAQEGMEYLINHGFELKIGSGATEEDLIRDIADCDAVLLRTAAMTENVMKAGKKLKIVARHGAGYNNVDIEAASRLGIAVTNTPDATTTSVAEYTIGAMLAVTKQLFPCSEQMKNGNFLFKNSSKGMELKGKTLGIIGFGRIGRLTAQIAHDGLSMKIAAYLNQPSDDIPEYVKILSWEQLFRECDVISLHVPATAETTGFVGEQEFAWMKESAYFINCSRGEVVKEGALIRALEAGSIAGAFVDVFETEPPVSTNPLLHMPNTVVTPHMASNTEECMTAIAVQAAEQIKHFFHGGEPLWIVND</sequence>
<dbReference type="SUPFAM" id="SSF51735">
    <property type="entry name" value="NAD(P)-binding Rossmann-fold domains"/>
    <property type="match status" value="1"/>
</dbReference>
<dbReference type="PANTHER" id="PTHR42789:SF1">
    <property type="entry name" value="D-ISOMER SPECIFIC 2-HYDROXYACID DEHYDROGENASE FAMILY PROTEIN (AFU_ORTHOLOGUE AFUA_6G10090)"/>
    <property type="match status" value="1"/>
</dbReference>
<evidence type="ECO:0000313" key="7">
    <source>
        <dbReference type="EMBL" id="NNJ32843.1"/>
    </source>
</evidence>
<comment type="caution">
    <text evidence="7">The sequence shown here is derived from an EMBL/GenBank/DDBJ whole genome shotgun (WGS) entry which is preliminary data.</text>
</comment>
<dbReference type="Pfam" id="PF00389">
    <property type="entry name" value="2-Hacid_dh"/>
    <property type="match status" value="1"/>
</dbReference>
<feature type="domain" description="D-isomer specific 2-hydroxyacid dehydrogenase NAD-binding" evidence="6">
    <location>
        <begin position="106"/>
        <end position="281"/>
    </location>
</feature>
<keyword evidence="8" id="KW-1185">Reference proteome</keyword>
<protein>
    <submittedName>
        <fullName evidence="7">Hydroxyacid dehydrogenase</fullName>
    </submittedName>
</protein>
<proteinExistence type="inferred from homology"/>
<keyword evidence="3" id="KW-0520">NAD</keyword>
<comment type="similarity">
    <text evidence="1 4">Belongs to the D-isomer specific 2-hydroxyacid dehydrogenase family.</text>
</comment>
<dbReference type="EMBL" id="JAAOXG010000070">
    <property type="protein sequence ID" value="NNJ32843.1"/>
    <property type="molecule type" value="Genomic_DNA"/>
</dbReference>
<dbReference type="InterPro" id="IPR006140">
    <property type="entry name" value="D-isomer_DH_NAD-bd"/>
</dbReference>
<evidence type="ECO:0000256" key="4">
    <source>
        <dbReference type="RuleBase" id="RU003719"/>
    </source>
</evidence>
<gene>
    <name evidence="7" type="ORF">G9470_24085</name>
</gene>
<dbReference type="RefSeq" id="WP_170823888.1">
    <property type="nucleotide sequence ID" value="NZ_JAAOXG010000070.1"/>
</dbReference>
<dbReference type="PROSITE" id="PS00670">
    <property type="entry name" value="D_2_HYDROXYACID_DH_2"/>
    <property type="match status" value="1"/>
</dbReference>
<accession>A0ABX1W2W6</accession>
<dbReference type="Pfam" id="PF02826">
    <property type="entry name" value="2-Hacid_dh_C"/>
    <property type="match status" value="1"/>
</dbReference>